<evidence type="ECO:0000256" key="2">
    <source>
        <dbReference type="SAM" id="Phobius"/>
    </source>
</evidence>
<feature type="compositionally biased region" description="Gly residues" evidence="1">
    <location>
        <begin position="171"/>
        <end position="181"/>
    </location>
</feature>
<feature type="compositionally biased region" description="Polar residues" evidence="1">
    <location>
        <begin position="80"/>
        <end position="90"/>
    </location>
</feature>
<sequence>MSYNPNNPFRQSSSLAAESQALADRIANLGTFVIGEDSDDESASPVRSPGVSPRRPPPVSNNPFGTTIRRTSNGRRRSMDITQQGTQAGSLVTRDDRGIVRPEPRPLPQNVIPVPSQQVEIPANTRVSQVVPPGARVTGIGKEVTTTIMTTVRRFLGWEGDEEGQGSQQGQQGGRIEGQGQSGDAIEMQPLSGRPPARGQIENPPAPAPVAASPRTRIRTPPQQRRSPLEQMYRNSMNWFRRQNTQRERIMVGLTAIFLLTTLAFGIASAIQTGRLNKLLNNPPPAPAPAPGSGSGNDDGLAPPNTLQPPPCTNTTITQTSTLTITTTSISISTSNTPSLSLSFSFVSVTISLTTTETVTPLRKLTVTRTRTSYPPMTITHSCVFGKGKTEKWTVLCTSIPKVTSGESEGDGGAAGAGGWGVGCGGGGGWA</sequence>
<feature type="region of interest" description="Disordered" evidence="1">
    <location>
        <begin position="160"/>
        <end position="231"/>
    </location>
</feature>
<keyword evidence="2" id="KW-0472">Membrane</keyword>
<feature type="region of interest" description="Disordered" evidence="1">
    <location>
        <begin position="281"/>
        <end position="315"/>
    </location>
</feature>
<keyword evidence="2" id="KW-0812">Transmembrane</keyword>
<gene>
    <name evidence="3" type="ORF">HYALB_00004772</name>
</gene>
<organism evidence="3 4">
    <name type="scientific">Hymenoscyphus albidus</name>
    <dbReference type="NCBI Taxonomy" id="595503"/>
    <lineage>
        <taxon>Eukaryota</taxon>
        <taxon>Fungi</taxon>
        <taxon>Dikarya</taxon>
        <taxon>Ascomycota</taxon>
        <taxon>Pezizomycotina</taxon>
        <taxon>Leotiomycetes</taxon>
        <taxon>Helotiales</taxon>
        <taxon>Helotiaceae</taxon>
        <taxon>Hymenoscyphus</taxon>
    </lineage>
</organism>
<dbReference type="Proteomes" id="UP000701801">
    <property type="component" value="Unassembled WGS sequence"/>
</dbReference>
<dbReference type="OrthoDB" id="10514435at2759"/>
<dbReference type="AlphaFoldDB" id="A0A9N9LJZ8"/>
<feature type="compositionally biased region" description="Low complexity" evidence="1">
    <location>
        <begin position="44"/>
        <end position="53"/>
    </location>
</feature>
<feature type="compositionally biased region" description="Low complexity" evidence="1">
    <location>
        <begin position="209"/>
        <end position="226"/>
    </location>
</feature>
<evidence type="ECO:0000313" key="4">
    <source>
        <dbReference type="Proteomes" id="UP000701801"/>
    </source>
</evidence>
<accession>A0A9N9LJZ8</accession>
<dbReference type="EMBL" id="CAJVRM010000139">
    <property type="protein sequence ID" value="CAG8975458.1"/>
    <property type="molecule type" value="Genomic_DNA"/>
</dbReference>
<protein>
    <submittedName>
        <fullName evidence="3">Uncharacterized protein</fullName>
    </submittedName>
</protein>
<feature type="transmembrane region" description="Helical" evidence="2">
    <location>
        <begin position="250"/>
        <end position="271"/>
    </location>
</feature>
<proteinExistence type="predicted"/>
<keyword evidence="4" id="KW-1185">Reference proteome</keyword>
<feature type="region of interest" description="Disordered" evidence="1">
    <location>
        <begin position="33"/>
        <end position="91"/>
    </location>
</feature>
<evidence type="ECO:0000256" key="1">
    <source>
        <dbReference type="SAM" id="MobiDB-lite"/>
    </source>
</evidence>
<name>A0A9N9LJZ8_9HELO</name>
<evidence type="ECO:0000313" key="3">
    <source>
        <dbReference type="EMBL" id="CAG8975458.1"/>
    </source>
</evidence>
<keyword evidence="2" id="KW-1133">Transmembrane helix</keyword>
<comment type="caution">
    <text evidence="3">The sequence shown here is derived from an EMBL/GenBank/DDBJ whole genome shotgun (WGS) entry which is preliminary data.</text>
</comment>
<reference evidence="3" key="1">
    <citation type="submission" date="2021-07" db="EMBL/GenBank/DDBJ databases">
        <authorList>
            <person name="Durling M."/>
        </authorList>
    </citation>
    <scope>NUCLEOTIDE SEQUENCE</scope>
</reference>